<dbReference type="GO" id="GO:0006164">
    <property type="term" value="P:purine nucleotide biosynthetic process"/>
    <property type="evidence" value="ECO:0007669"/>
    <property type="project" value="UniProtKB-KW"/>
</dbReference>
<dbReference type="GO" id="GO:0005829">
    <property type="term" value="C:cytosol"/>
    <property type="evidence" value="ECO:0007669"/>
    <property type="project" value="TreeGrafter"/>
</dbReference>
<dbReference type="OrthoDB" id="9803580at2"/>
<evidence type="ECO:0000313" key="16">
    <source>
        <dbReference type="Proteomes" id="UP000076079"/>
    </source>
</evidence>
<keyword evidence="16" id="KW-1185">Reference proteome</keyword>
<dbReference type="PATRIC" id="fig|1813736.3.peg.4411"/>
<dbReference type="RefSeq" id="WP_110172522.1">
    <property type="nucleotide sequence ID" value="NZ_CP015136.1"/>
</dbReference>
<sequence>MIARTLDGAALARQIREQLQPQVQAFTTQAGRPPGLALVLVGDDPASHVYVGSKKTQGTDVGFRVDLHQRPATTSLDEVLALVRGLNADPAIDGILVQSPLPAAMGSDAARRVFETIDPAKDVDGFTAENVGRLVQNREGLVACTPAGIIELLEQDGVTIAGKRAVVIGRSDIVGKPMSLLLLHRHATVTIAHSKTPDLPAVAREADILVAAIGRAGFVTPAFVKPGATVVDVGMNRVSEEADVVGFFGEGSKRHLAWQQRGSVLMGDVHPAVADVAGALTPVPGGVGPLTIAMLMKNTLTAASRRVR</sequence>
<dbReference type="GO" id="GO:0009086">
    <property type="term" value="P:methionine biosynthetic process"/>
    <property type="evidence" value="ECO:0007669"/>
    <property type="project" value="UniProtKB-KW"/>
</dbReference>
<dbReference type="InterPro" id="IPR020630">
    <property type="entry name" value="THF_DH/CycHdrlase_cat_dom"/>
</dbReference>
<comment type="catalytic activity">
    <reaction evidence="12">
        <text>(6R)-5,10-methylene-5,6,7,8-tetrahydrofolate + NADP(+) = (6R)-5,10-methenyltetrahydrofolate + NADPH</text>
        <dbReference type="Rhea" id="RHEA:22812"/>
        <dbReference type="ChEBI" id="CHEBI:15636"/>
        <dbReference type="ChEBI" id="CHEBI:57455"/>
        <dbReference type="ChEBI" id="CHEBI:57783"/>
        <dbReference type="ChEBI" id="CHEBI:58349"/>
        <dbReference type="EC" id="1.5.1.5"/>
    </reaction>
</comment>
<protein>
    <recommendedName>
        <fullName evidence="12">Bifunctional protein FolD</fullName>
    </recommendedName>
    <domain>
        <recommendedName>
            <fullName evidence="12">Methylenetetrahydrofolate dehydrogenase</fullName>
            <ecNumber evidence="12">1.5.1.5</ecNumber>
        </recommendedName>
    </domain>
    <domain>
        <recommendedName>
            <fullName evidence="12">Methenyltetrahydrofolate cyclohydrolase</fullName>
            <ecNumber evidence="12">3.5.4.9</ecNumber>
        </recommendedName>
    </domain>
</protein>
<dbReference type="CDD" id="cd01080">
    <property type="entry name" value="NAD_bind_m-THF_DH_Cyclohyd"/>
    <property type="match status" value="1"/>
</dbReference>
<accession>A0A143PSV8</accession>
<evidence type="ECO:0000256" key="6">
    <source>
        <dbReference type="ARBA" id="ARBA00022801"/>
    </source>
</evidence>
<evidence type="ECO:0000256" key="5">
    <source>
        <dbReference type="ARBA" id="ARBA00022755"/>
    </source>
</evidence>
<evidence type="ECO:0000256" key="10">
    <source>
        <dbReference type="ARBA" id="ARBA00023167"/>
    </source>
</evidence>
<evidence type="ECO:0000256" key="3">
    <source>
        <dbReference type="ARBA" id="ARBA00022563"/>
    </source>
</evidence>
<comment type="caution">
    <text evidence="12">Lacks conserved residue(s) required for the propagation of feature annotation.</text>
</comment>
<gene>
    <name evidence="12 15" type="primary">folD</name>
    <name evidence="15" type="ORF">LuPra_04172</name>
</gene>
<comment type="similarity">
    <text evidence="12">Belongs to the tetrahydrofolate dehydrogenase/cyclohydrolase family.</text>
</comment>
<reference evidence="16" key="2">
    <citation type="submission" date="2016-04" db="EMBL/GenBank/DDBJ databases">
        <title>First Complete Genome Sequence of a Subdivision 6 Acidobacterium.</title>
        <authorList>
            <person name="Huang S."/>
            <person name="Vieira S."/>
            <person name="Bunk B."/>
            <person name="Riedel T."/>
            <person name="Sproeer C."/>
            <person name="Overmann J."/>
        </authorList>
    </citation>
    <scope>NUCLEOTIDE SEQUENCE [LARGE SCALE GENOMIC DNA]</scope>
    <source>
        <strain evidence="16">DSM 100886 HEG_-6_39</strain>
    </source>
</reference>
<dbReference type="SUPFAM" id="SSF53223">
    <property type="entry name" value="Aminoacid dehydrogenase-like, N-terminal domain"/>
    <property type="match status" value="1"/>
</dbReference>
<dbReference type="GO" id="GO:0004477">
    <property type="term" value="F:methenyltetrahydrofolate cyclohydrolase activity"/>
    <property type="evidence" value="ECO:0007669"/>
    <property type="project" value="UniProtKB-UniRule"/>
</dbReference>
<dbReference type="HAMAP" id="MF_01576">
    <property type="entry name" value="THF_DHG_CYH"/>
    <property type="match status" value="1"/>
</dbReference>
<keyword evidence="11 12" id="KW-0511">Multifunctional enzyme</keyword>
<comment type="function">
    <text evidence="12">Catalyzes the oxidation of 5,10-methylenetetrahydrofolate to 5,10-methenyltetrahydrofolate and then the hydrolysis of 5,10-methenyltetrahydrofolate to 10-formyltetrahydrofolate.</text>
</comment>
<dbReference type="Gene3D" id="3.40.50.720">
    <property type="entry name" value="NAD(P)-binding Rossmann-like Domain"/>
    <property type="match status" value="1"/>
</dbReference>
<feature type="domain" description="Tetrahydrofolate dehydrogenase/cyclohydrolase NAD(P)-binding" evidence="14">
    <location>
        <begin position="143"/>
        <end position="306"/>
    </location>
</feature>
<dbReference type="Pfam" id="PF00763">
    <property type="entry name" value="THF_DHG_CYH"/>
    <property type="match status" value="1"/>
</dbReference>
<keyword evidence="8 12" id="KW-0560">Oxidoreductase</keyword>
<evidence type="ECO:0000256" key="7">
    <source>
        <dbReference type="ARBA" id="ARBA00022857"/>
    </source>
</evidence>
<dbReference type="PANTHER" id="PTHR48099">
    <property type="entry name" value="C-1-TETRAHYDROFOLATE SYNTHASE, CYTOPLASMIC-RELATED"/>
    <property type="match status" value="1"/>
</dbReference>
<dbReference type="InterPro" id="IPR046346">
    <property type="entry name" value="Aminoacid_DH-like_N_sf"/>
</dbReference>
<keyword evidence="5 12" id="KW-0658">Purine biosynthesis</keyword>
<dbReference type="GO" id="GO:0004488">
    <property type="term" value="F:methylenetetrahydrofolate dehydrogenase (NADP+) activity"/>
    <property type="evidence" value="ECO:0007669"/>
    <property type="project" value="UniProtKB-UniRule"/>
</dbReference>
<keyword evidence="3 12" id="KW-0554">One-carbon metabolism</keyword>
<comment type="pathway">
    <text evidence="1 12">One-carbon metabolism; tetrahydrofolate interconversion.</text>
</comment>
<proteinExistence type="inferred from homology"/>
<evidence type="ECO:0000256" key="11">
    <source>
        <dbReference type="ARBA" id="ARBA00023268"/>
    </source>
</evidence>
<dbReference type="GO" id="GO:0000105">
    <property type="term" value="P:L-histidine biosynthetic process"/>
    <property type="evidence" value="ECO:0007669"/>
    <property type="project" value="UniProtKB-KW"/>
</dbReference>
<dbReference type="PANTHER" id="PTHR48099:SF5">
    <property type="entry name" value="C-1-TETRAHYDROFOLATE SYNTHASE, CYTOPLASMIC"/>
    <property type="match status" value="1"/>
</dbReference>
<dbReference type="SUPFAM" id="SSF51735">
    <property type="entry name" value="NAD(P)-binding Rossmann-fold domains"/>
    <property type="match status" value="1"/>
</dbReference>
<organism evidence="15 16">
    <name type="scientific">Luteitalea pratensis</name>
    <dbReference type="NCBI Taxonomy" id="1855912"/>
    <lineage>
        <taxon>Bacteria</taxon>
        <taxon>Pseudomonadati</taxon>
        <taxon>Acidobacteriota</taxon>
        <taxon>Vicinamibacteria</taxon>
        <taxon>Vicinamibacterales</taxon>
        <taxon>Vicinamibacteraceae</taxon>
        <taxon>Luteitalea</taxon>
    </lineage>
</organism>
<dbReference type="EMBL" id="CP015136">
    <property type="protein sequence ID" value="AMY10929.1"/>
    <property type="molecule type" value="Genomic_DNA"/>
</dbReference>
<comment type="catalytic activity">
    <reaction evidence="12">
        <text>(6R)-5,10-methenyltetrahydrofolate + H2O = (6R)-10-formyltetrahydrofolate + H(+)</text>
        <dbReference type="Rhea" id="RHEA:23700"/>
        <dbReference type="ChEBI" id="CHEBI:15377"/>
        <dbReference type="ChEBI" id="CHEBI:15378"/>
        <dbReference type="ChEBI" id="CHEBI:57455"/>
        <dbReference type="ChEBI" id="CHEBI:195366"/>
        <dbReference type="EC" id="3.5.4.9"/>
    </reaction>
</comment>
<dbReference type="FunFam" id="3.40.50.720:FF:000006">
    <property type="entry name" value="Bifunctional protein FolD"/>
    <property type="match status" value="1"/>
</dbReference>
<dbReference type="InterPro" id="IPR036291">
    <property type="entry name" value="NAD(P)-bd_dom_sf"/>
</dbReference>
<dbReference type="EC" id="3.5.4.9" evidence="12"/>
<dbReference type="UniPathway" id="UPA00193"/>
<evidence type="ECO:0000313" key="15">
    <source>
        <dbReference type="EMBL" id="AMY10929.1"/>
    </source>
</evidence>
<evidence type="ECO:0000256" key="9">
    <source>
        <dbReference type="ARBA" id="ARBA00023102"/>
    </source>
</evidence>
<evidence type="ECO:0000259" key="14">
    <source>
        <dbReference type="Pfam" id="PF02882"/>
    </source>
</evidence>
<dbReference type="STRING" id="1855912.LuPra_04172"/>
<keyword evidence="7 12" id="KW-0521">NADP</keyword>
<dbReference type="EC" id="1.5.1.5" evidence="12"/>
<dbReference type="InterPro" id="IPR020631">
    <property type="entry name" value="THF_DH/CycHdrlase_NAD-bd_dom"/>
</dbReference>
<dbReference type="KEGG" id="abac:LuPra_04172"/>
<dbReference type="InterPro" id="IPR000672">
    <property type="entry name" value="THF_DH/CycHdrlase"/>
</dbReference>
<evidence type="ECO:0000256" key="4">
    <source>
        <dbReference type="ARBA" id="ARBA00022605"/>
    </source>
</evidence>
<evidence type="ECO:0000256" key="2">
    <source>
        <dbReference type="ARBA" id="ARBA00011738"/>
    </source>
</evidence>
<feature type="binding site" evidence="12">
    <location>
        <begin position="169"/>
        <end position="171"/>
    </location>
    <ligand>
        <name>NADP(+)</name>
        <dbReference type="ChEBI" id="CHEBI:58349"/>
    </ligand>
</feature>
<evidence type="ECO:0000256" key="1">
    <source>
        <dbReference type="ARBA" id="ARBA00004777"/>
    </source>
</evidence>
<dbReference type="Pfam" id="PF02882">
    <property type="entry name" value="THF_DHG_CYH_C"/>
    <property type="match status" value="1"/>
</dbReference>
<dbReference type="Proteomes" id="UP000076079">
    <property type="component" value="Chromosome"/>
</dbReference>
<comment type="subunit">
    <text evidence="2 12">Homodimer.</text>
</comment>
<reference evidence="15 16" key="1">
    <citation type="journal article" date="2016" name="Genome Announc.">
        <title>First Complete Genome Sequence of a Subdivision 6 Acidobacterium Strain.</title>
        <authorList>
            <person name="Huang S."/>
            <person name="Vieira S."/>
            <person name="Bunk B."/>
            <person name="Riedel T."/>
            <person name="Sproer C."/>
            <person name="Overmann J."/>
        </authorList>
    </citation>
    <scope>NUCLEOTIDE SEQUENCE [LARGE SCALE GENOMIC DNA]</scope>
    <source>
        <strain evidence="16">DSM 100886 HEG_-6_39</strain>
    </source>
</reference>
<feature type="domain" description="Tetrahydrofolate dehydrogenase/cyclohydrolase catalytic" evidence="13">
    <location>
        <begin position="6"/>
        <end position="124"/>
    </location>
</feature>
<evidence type="ECO:0000259" key="13">
    <source>
        <dbReference type="Pfam" id="PF00763"/>
    </source>
</evidence>
<name>A0A143PSV8_LUTPR</name>
<dbReference type="Gene3D" id="3.40.50.10860">
    <property type="entry name" value="Leucine Dehydrogenase, chain A, domain 1"/>
    <property type="match status" value="1"/>
</dbReference>
<evidence type="ECO:0000256" key="12">
    <source>
        <dbReference type="HAMAP-Rule" id="MF_01576"/>
    </source>
</evidence>
<keyword evidence="10 12" id="KW-0486">Methionine biosynthesis</keyword>
<keyword evidence="6 12" id="KW-0378">Hydrolase</keyword>
<keyword evidence="9 12" id="KW-0368">Histidine biosynthesis</keyword>
<keyword evidence="4 12" id="KW-0028">Amino-acid biosynthesis</keyword>
<dbReference type="FunFam" id="3.40.50.10860:FF:000005">
    <property type="entry name" value="C-1-tetrahydrofolate synthase, cytoplasmic, putative"/>
    <property type="match status" value="1"/>
</dbReference>
<dbReference type="GO" id="GO:0035999">
    <property type="term" value="P:tetrahydrofolate interconversion"/>
    <property type="evidence" value="ECO:0007669"/>
    <property type="project" value="UniProtKB-UniRule"/>
</dbReference>
<evidence type="ECO:0000256" key="8">
    <source>
        <dbReference type="ARBA" id="ARBA00023002"/>
    </source>
</evidence>
<dbReference type="PRINTS" id="PR00085">
    <property type="entry name" value="THFDHDRGNASE"/>
</dbReference>
<dbReference type="AlphaFoldDB" id="A0A143PSV8"/>